<dbReference type="AlphaFoldDB" id="A0A1F8FKN6"/>
<organism evidence="1 2">
    <name type="scientific">Candidatus Yanofskybacteria bacterium RIFCSPHIGHO2_02_FULL_43_22</name>
    <dbReference type="NCBI Taxonomy" id="1802681"/>
    <lineage>
        <taxon>Bacteria</taxon>
        <taxon>Candidatus Yanofskyibacteriota</taxon>
    </lineage>
</organism>
<evidence type="ECO:0000313" key="1">
    <source>
        <dbReference type="EMBL" id="OGN13098.1"/>
    </source>
</evidence>
<accession>A0A1F8FKN6</accession>
<dbReference type="EMBL" id="MGJV01000045">
    <property type="protein sequence ID" value="OGN13098.1"/>
    <property type="molecule type" value="Genomic_DNA"/>
</dbReference>
<dbReference type="Proteomes" id="UP000176581">
    <property type="component" value="Unassembled WGS sequence"/>
</dbReference>
<gene>
    <name evidence="1" type="ORF">A3J47_01250</name>
</gene>
<comment type="caution">
    <text evidence="1">The sequence shown here is derived from an EMBL/GenBank/DDBJ whole genome shotgun (WGS) entry which is preliminary data.</text>
</comment>
<name>A0A1F8FKN6_9BACT</name>
<proteinExistence type="predicted"/>
<evidence type="ECO:0000313" key="2">
    <source>
        <dbReference type="Proteomes" id="UP000176581"/>
    </source>
</evidence>
<protein>
    <submittedName>
        <fullName evidence="1">Uncharacterized protein</fullName>
    </submittedName>
</protein>
<sequence>MLKSIHLKLLKIKYGDDSVGRNIRVEVKVLDKFLRIDKRIKSGAMSEINYEVGRIETDQELFQAEVFITVIEKDFLFNDIGRIRDNIKINTAVTQPQQFVFEVQVKESRSIFGKFWGSKTAVFEVELEVEVNEIERYIPSTKDGWFVTWNEKDEKISLSEYIKVNPKYIRNEREYFVPLEGVYRDELLSAKLQDNGSSYLISEVQYKPMAKATYSISKKTFTLNGKKYKAIDYPDAPWKRGTYNIGIPDYPHGNNDSYIEAKRQKVWFGVDFEKERYLHVGARSLGCMTIIETARWMEIYSILIVARKGDFKSVGEVSVID</sequence>
<reference evidence="1 2" key="1">
    <citation type="journal article" date="2016" name="Nat. Commun.">
        <title>Thousands of microbial genomes shed light on interconnected biogeochemical processes in an aquifer system.</title>
        <authorList>
            <person name="Anantharaman K."/>
            <person name="Brown C.T."/>
            <person name="Hug L.A."/>
            <person name="Sharon I."/>
            <person name="Castelle C.J."/>
            <person name="Probst A.J."/>
            <person name="Thomas B.C."/>
            <person name="Singh A."/>
            <person name="Wilkins M.J."/>
            <person name="Karaoz U."/>
            <person name="Brodie E.L."/>
            <person name="Williams K.H."/>
            <person name="Hubbard S.S."/>
            <person name="Banfield J.F."/>
        </authorList>
    </citation>
    <scope>NUCLEOTIDE SEQUENCE [LARGE SCALE GENOMIC DNA]</scope>
</reference>